<dbReference type="EMBL" id="BAABJA010000002">
    <property type="protein sequence ID" value="GAA4660242.1"/>
    <property type="molecule type" value="Genomic_DNA"/>
</dbReference>
<dbReference type="Proteomes" id="UP001501699">
    <property type="component" value="Unassembled WGS sequence"/>
</dbReference>
<sequence length="58" mass="6787">MLGFSTKNEMMTKTTNKNNNNFIKKRIIGNQGTTIVNEIAVYILLLYKKFIKNEQFTK</sequence>
<gene>
    <name evidence="1" type="ORF">GCM10023262_04990</name>
</gene>
<accession>A0ABP8VE59</accession>
<evidence type="ECO:0000313" key="2">
    <source>
        <dbReference type="Proteomes" id="UP001501699"/>
    </source>
</evidence>
<evidence type="ECO:0000313" key="1">
    <source>
        <dbReference type="EMBL" id="GAA4660242.1"/>
    </source>
</evidence>
<protein>
    <submittedName>
        <fullName evidence="1">Uncharacterized protein</fullName>
    </submittedName>
</protein>
<proteinExistence type="predicted"/>
<comment type="caution">
    <text evidence="1">The sequence shown here is derived from an EMBL/GenBank/DDBJ whole genome shotgun (WGS) entry which is preliminary data.</text>
</comment>
<organism evidence="1 2">
    <name type="scientific">Bartonella pachyuromydis</name>
    <dbReference type="NCBI Taxonomy" id="931097"/>
    <lineage>
        <taxon>Bacteria</taxon>
        <taxon>Pseudomonadati</taxon>
        <taxon>Pseudomonadota</taxon>
        <taxon>Alphaproteobacteria</taxon>
        <taxon>Hyphomicrobiales</taxon>
        <taxon>Bartonellaceae</taxon>
        <taxon>Bartonella</taxon>
    </lineage>
</organism>
<reference evidence="2" key="1">
    <citation type="journal article" date="2019" name="Int. J. Syst. Evol. Microbiol.">
        <title>The Global Catalogue of Microorganisms (GCM) 10K type strain sequencing project: providing services to taxonomists for standard genome sequencing and annotation.</title>
        <authorList>
            <consortium name="The Broad Institute Genomics Platform"/>
            <consortium name="The Broad Institute Genome Sequencing Center for Infectious Disease"/>
            <person name="Wu L."/>
            <person name="Ma J."/>
        </authorList>
    </citation>
    <scope>NUCLEOTIDE SEQUENCE [LARGE SCALE GENOMIC DNA]</scope>
    <source>
        <strain evidence="2">JCM 17714</strain>
    </source>
</reference>
<keyword evidence="2" id="KW-1185">Reference proteome</keyword>
<name>A0ABP8VE59_9HYPH</name>